<feature type="domain" description="RapZ C-terminal" evidence="6">
    <location>
        <begin position="164"/>
        <end position="282"/>
    </location>
</feature>
<dbReference type="Proteomes" id="UP001108027">
    <property type="component" value="Unassembled WGS sequence"/>
</dbReference>
<gene>
    <name evidence="7" type="primary">rapZ</name>
    <name evidence="7" type="ORF">LL252_06475</name>
</gene>
<dbReference type="GO" id="GO:0005525">
    <property type="term" value="F:GTP binding"/>
    <property type="evidence" value="ECO:0007669"/>
    <property type="project" value="UniProtKB-UniRule"/>
</dbReference>
<dbReference type="PANTHER" id="PTHR30448">
    <property type="entry name" value="RNASE ADAPTER PROTEIN RAPZ"/>
    <property type="match status" value="1"/>
</dbReference>
<sequence length="284" mass="32071">MKLTILSGRSGSGKTTALQALEDHGYYCVDNLPLGLLPTLAAQLQNEDHAPQRVAVGVDARNLPRQLLAFNRIIEELRQQPLDTEIIFLEAEPATLLKRFSATRRRHPLSGDERTLADAIELEAKLLADIRQLADLVIDTSNLDVHTLRNMIRQRVARRDVRLSLLIQSFGYKNGLPHDADLVFDVRALPNPHWQGDLRPLTGRDEKVAEFLRGHPESGTMLDDIFHFLDRWLPAYGANDRSYVTVAVGCTGGRHRSVYITEQLAHRLREKGVPLHVRHRELDG</sequence>
<dbReference type="Pfam" id="PF03668">
    <property type="entry name" value="RapZ-like_N"/>
    <property type="match status" value="1"/>
</dbReference>
<dbReference type="InterPro" id="IPR053930">
    <property type="entry name" value="RapZ-like_N"/>
</dbReference>
<name>A0A9Q3ULZ4_9GAMM</name>
<keyword evidence="1 4" id="KW-0547">Nucleotide-binding</keyword>
<keyword evidence="8" id="KW-1185">Reference proteome</keyword>
<accession>A0A9Q3ULZ4</accession>
<dbReference type="HAMAP" id="MF_00636">
    <property type="entry name" value="RapZ_like"/>
    <property type="match status" value="1"/>
</dbReference>
<dbReference type="PANTHER" id="PTHR30448:SF0">
    <property type="entry name" value="RNASE ADAPTER PROTEIN RAPZ"/>
    <property type="match status" value="1"/>
</dbReference>
<evidence type="ECO:0000256" key="3">
    <source>
        <dbReference type="ARBA" id="ARBA00023134"/>
    </source>
</evidence>
<dbReference type="EMBL" id="JAJGNA010000005">
    <property type="protein sequence ID" value="MCC4308213.1"/>
    <property type="molecule type" value="Genomic_DNA"/>
</dbReference>
<organism evidence="7 8">
    <name type="scientific">Alloalcanivorax marinus</name>
    <dbReference type="NCBI Taxonomy" id="1177169"/>
    <lineage>
        <taxon>Bacteria</taxon>
        <taxon>Pseudomonadati</taxon>
        <taxon>Pseudomonadota</taxon>
        <taxon>Gammaproteobacteria</taxon>
        <taxon>Oceanospirillales</taxon>
        <taxon>Alcanivoracaceae</taxon>
        <taxon>Alloalcanivorax</taxon>
    </lineage>
</organism>
<feature type="binding site" evidence="4">
    <location>
        <begin position="8"/>
        <end position="15"/>
    </location>
    <ligand>
        <name>ATP</name>
        <dbReference type="ChEBI" id="CHEBI:30616"/>
    </ligand>
</feature>
<evidence type="ECO:0000259" key="5">
    <source>
        <dbReference type="Pfam" id="PF03668"/>
    </source>
</evidence>
<dbReference type="AlphaFoldDB" id="A0A9Q3ULZ4"/>
<proteinExistence type="inferred from homology"/>
<dbReference type="PIRSF" id="PIRSF005052">
    <property type="entry name" value="P-loopkin"/>
    <property type="match status" value="1"/>
</dbReference>
<dbReference type="Pfam" id="PF22740">
    <property type="entry name" value="PapZ_C"/>
    <property type="match status" value="1"/>
</dbReference>
<dbReference type="InterPro" id="IPR027417">
    <property type="entry name" value="P-loop_NTPase"/>
</dbReference>
<dbReference type="InterPro" id="IPR005337">
    <property type="entry name" value="RapZ-like"/>
</dbReference>
<evidence type="ECO:0000256" key="4">
    <source>
        <dbReference type="HAMAP-Rule" id="MF_00636"/>
    </source>
</evidence>
<evidence type="ECO:0000313" key="8">
    <source>
        <dbReference type="Proteomes" id="UP001108027"/>
    </source>
</evidence>
<keyword evidence="2 4" id="KW-0067">ATP-binding</keyword>
<comment type="caution">
    <text evidence="7">The sequence shown here is derived from an EMBL/GenBank/DDBJ whole genome shotgun (WGS) entry which is preliminary data.</text>
</comment>
<evidence type="ECO:0000313" key="7">
    <source>
        <dbReference type="EMBL" id="MCC4308213.1"/>
    </source>
</evidence>
<evidence type="ECO:0000256" key="1">
    <source>
        <dbReference type="ARBA" id="ARBA00022741"/>
    </source>
</evidence>
<dbReference type="RefSeq" id="WP_204426943.1">
    <property type="nucleotide sequence ID" value="NZ_JADDOL010000002.1"/>
</dbReference>
<keyword evidence="3 4" id="KW-0342">GTP-binding</keyword>
<feature type="domain" description="RapZ-like N-terminal" evidence="5">
    <location>
        <begin position="1"/>
        <end position="157"/>
    </location>
</feature>
<protein>
    <submittedName>
        <fullName evidence="7">RNase adapter RapZ</fullName>
    </submittedName>
</protein>
<dbReference type="GO" id="GO:0005524">
    <property type="term" value="F:ATP binding"/>
    <property type="evidence" value="ECO:0007669"/>
    <property type="project" value="UniProtKB-UniRule"/>
</dbReference>
<evidence type="ECO:0000256" key="2">
    <source>
        <dbReference type="ARBA" id="ARBA00022840"/>
    </source>
</evidence>
<feature type="binding site" evidence="4">
    <location>
        <begin position="59"/>
        <end position="62"/>
    </location>
    <ligand>
        <name>GTP</name>
        <dbReference type="ChEBI" id="CHEBI:37565"/>
    </ligand>
</feature>
<dbReference type="NCBIfam" id="NF003828">
    <property type="entry name" value="PRK05416.1"/>
    <property type="match status" value="1"/>
</dbReference>
<dbReference type="InterPro" id="IPR053931">
    <property type="entry name" value="RapZ_C"/>
</dbReference>
<reference evidence="7" key="1">
    <citation type="submission" date="2021-10" db="EMBL/GenBank/DDBJ databases">
        <title>The diversity and Nitrogen Metabolism of Culturable Nitrate-Utilizing Bacteria Within the Oxygen Minimum Zone of the Changjiang (Yangtze River)Estuary.</title>
        <authorList>
            <person name="Zhang D."/>
            <person name="Zheng J."/>
            <person name="Liu S."/>
            <person name="He W."/>
        </authorList>
    </citation>
    <scope>NUCLEOTIDE SEQUENCE</scope>
    <source>
        <strain evidence="7">FXH-223</strain>
    </source>
</reference>
<dbReference type="SUPFAM" id="SSF52540">
    <property type="entry name" value="P-loop containing nucleoside triphosphate hydrolases"/>
    <property type="match status" value="1"/>
</dbReference>
<dbReference type="Gene3D" id="3.40.50.300">
    <property type="entry name" value="P-loop containing nucleotide triphosphate hydrolases"/>
    <property type="match status" value="1"/>
</dbReference>
<evidence type="ECO:0000259" key="6">
    <source>
        <dbReference type="Pfam" id="PF22740"/>
    </source>
</evidence>